<dbReference type="AlphaFoldDB" id="A0A7W8DIV9"/>
<sequence>MSEHVFTLSNGLKLGYSEYGDPRGEVAFYFHGWPSSHVQGSLFDEPAKKHGMRLICPDRPGIGLSDFQPKRKLADWSTTLQELAAHVGADNYHVIGWSGGGPYVLLTALKLPKRLLSATIICGAPPLKFLGDRQMFWLYRFMIQLRRFFPTLLGLVLRLGGVAAKGSPEKAPLCWLMRLLGPEDRRVLLQPGIFDVVRAATLGALDRGPRHVIADADIYLTEWGFEVSQINFPIRFWHGKEDRNIAWTYTKQISELIPQAETRWTEIDGHYSLPITHAEKIILAALQKE</sequence>
<evidence type="ECO:0000259" key="1">
    <source>
        <dbReference type="Pfam" id="PF00561"/>
    </source>
</evidence>
<dbReference type="Pfam" id="PF00561">
    <property type="entry name" value="Abhydrolase_1"/>
    <property type="match status" value="1"/>
</dbReference>
<proteinExistence type="predicted"/>
<gene>
    <name evidence="2" type="ORF">HNQ65_000996</name>
</gene>
<dbReference type="EMBL" id="JACHIG010000001">
    <property type="protein sequence ID" value="MBB5031442.1"/>
    <property type="molecule type" value="Genomic_DNA"/>
</dbReference>
<evidence type="ECO:0000313" key="3">
    <source>
        <dbReference type="Proteomes" id="UP000590740"/>
    </source>
</evidence>
<protein>
    <submittedName>
        <fullName evidence="2">Pimeloyl-ACP methyl ester carboxylesterase</fullName>
    </submittedName>
</protein>
<dbReference type="InterPro" id="IPR000073">
    <property type="entry name" value="AB_hydrolase_1"/>
</dbReference>
<dbReference type="RefSeq" id="WP_184338365.1">
    <property type="nucleotide sequence ID" value="NZ_JACHIG010000001.1"/>
</dbReference>
<dbReference type="Proteomes" id="UP000590740">
    <property type="component" value="Unassembled WGS sequence"/>
</dbReference>
<dbReference type="InterPro" id="IPR029058">
    <property type="entry name" value="AB_hydrolase_fold"/>
</dbReference>
<dbReference type="Gene3D" id="3.40.50.1820">
    <property type="entry name" value="alpha/beta hydrolase"/>
    <property type="match status" value="1"/>
</dbReference>
<evidence type="ECO:0000313" key="2">
    <source>
        <dbReference type="EMBL" id="MBB5031442.1"/>
    </source>
</evidence>
<keyword evidence="3" id="KW-1185">Reference proteome</keyword>
<accession>A0A7W8DIV9</accession>
<name>A0A7W8DIV9_9BACT</name>
<reference evidence="2 3" key="1">
    <citation type="submission" date="2020-08" db="EMBL/GenBank/DDBJ databases">
        <title>Genomic Encyclopedia of Type Strains, Phase IV (KMG-IV): sequencing the most valuable type-strain genomes for metagenomic binning, comparative biology and taxonomic classification.</title>
        <authorList>
            <person name="Goeker M."/>
        </authorList>
    </citation>
    <scope>NUCLEOTIDE SEQUENCE [LARGE SCALE GENOMIC DNA]</scope>
    <source>
        <strain evidence="2 3">DSM 12252</strain>
    </source>
</reference>
<dbReference type="SUPFAM" id="SSF53474">
    <property type="entry name" value="alpha/beta-Hydrolases"/>
    <property type="match status" value="1"/>
</dbReference>
<comment type="caution">
    <text evidence="2">The sequence shown here is derived from an EMBL/GenBank/DDBJ whole genome shotgun (WGS) entry which is preliminary data.</text>
</comment>
<feature type="domain" description="AB hydrolase-1" evidence="1">
    <location>
        <begin position="30"/>
        <end position="141"/>
    </location>
</feature>
<organism evidence="2 3">
    <name type="scientific">Prosthecobacter vanneervenii</name>
    <dbReference type="NCBI Taxonomy" id="48466"/>
    <lineage>
        <taxon>Bacteria</taxon>
        <taxon>Pseudomonadati</taxon>
        <taxon>Verrucomicrobiota</taxon>
        <taxon>Verrucomicrobiia</taxon>
        <taxon>Verrucomicrobiales</taxon>
        <taxon>Verrucomicrobiaceae</taxon>
        <taxon>Prosthecobacter</taxon>
    </lineage>
</organism>
<dbReference type="PANTHER" id="PTHR45763:SF46">
    <property type="entry name" value="AB HYDROLASE-1 DOMAIN-CONTAINING PROTEIN"/>
    <property type="match status" value="1"/>
</dbReference>
<dbReference type="PANTHER" id="PTHR45763">
    <property type="entry name" value="HYDROLASE, ALPHA/BETA FOLD FAMILY PROTEIN, EXPRESSED-RELATED"/>
    <property type="match status" value="1"/>
</dbReference>